<evidence type="ECO:0000313" key="2">
    <source>
        <dbReference type="EMBL" id="KAG0574890.1"/>
    </source>
</evidence>
<dbReference type="AlphaFoldDB" id="A0A8T0HV25"/>
<comment type="caution">
    <text evidence="2">The sequence shown here is derived from an EMBL/GenBank/DDBJ whole genome shotgun (WGS) entry which is preliminary data.</text>
</comment>
<name>A0A8T0HV25_CERPU</name>
<proteinExistence type="predicted"/>
<accession>A0A8T0HV25</accession>
<feature type="domain" description="JAB1/MPN/MOV34 metalloenzyme" evidence="1">
    <location>
        <begin position="22"/>
        <end position="69"/>
    </location>
</feature>
<dbReference type="Proteomes" id="UP000822688">
    <property type="component" value="Chromosome V"/>
</dbReference>
<dbReference type="EMBL" id="CM026426">
    <property type="protein sequence ID" value="KAG0574890.1"/>
    <property type="molecule type" value="Genomic_DNA"/>
</dbReference>
<protein>
    <recommendedName>
        <fullName evidence="1">JAB1/MPN/MOV34 metalloenzyme domain-containing protein</fullName>
    </recommendedName>
</protein>
<evidence type="ECO:0000313" key="3">
    <source>
        <dbReference type="Proteomes" id="UP000822688"/>
    </source>
</evidence>
<evidence type="ECO:0000259" key="1">
    <source>
        <dbReference type="Pfam" id="PF01398"/>
    </source>
</evidence>
<keyword evidence="3" id="KW-1185">Reference proteome</keyword>
<dbReference type="InterPro" id="IPR000555">
    <property type="entry name" value="JAMM/MPN+_dom"/>
</dbReference>
<reference evidence="2" key="1">
    <citation type="submission" date="2020-06" db="EMBL/GenBank/DDBJ databases">
        <title>WGS assembly of Ceratodon purpureus strain R40.</title>
        <authorList>
            <person name="Carey S.B."/>
            <person name="Jenkins J."/>
            <person name="Shu S."/>
            <person name="Lovell J.T."/>
            <person name="Sreedasyam A."/>
            <person name="Maumus F."/>
            <person name="Tiley G.P."/>
            <person name="Fernandez-Pozo N."/>
            <person name="Barry K."/>
            <person name="Chen C."/>
            <person name="Wang M."/>
            <person name="Lipzen A."/>
            <person name="Daum C."/>
            <person name="Saski C.A."/>
            <person name="Payton A.C."/>
            <person name="Mcbreen J.C."/>
            <person name="Conrad R.E."/>
            <person name="Kollar L.M."/>
            <person name="Olsson S."/>
            <person name="Huttunen S."/>
            <person name="Landis J.B."/>
            <person name="Wickett N.J."/>
            <person name="Johnson M.G."/>
            <person name="Rensing S.A."/>
            <person name="Grimwood J."/>
            <person name="Schmutz J."/>
            <person name="Mcdaniel S.F."/>
        </authorList>
    </citation>
    <scope>NUCLEOTIDE SEQUENCE</scope>
    <source>
        <strain evidence="2">R40</strain>
    </source>
</reference>
<dbReference type="GO" id="GO:0008237">
    <property type="term" value="F:metallopeptidase activity"/>
    <property type="evidence" value="ECO:0007669"/>
    <property type="project" value="InterPro"/>
</dbReference>
<dbReference type="Pfam" id="PF01398">
    <property type="entry name" value="JAB"/>
    <property type="match status" value="1"/>
</dbReference>
<sequence>MATPLRSFVQAAQVEAEVVPLRVVQIEGLVALKIIKHCKECMPALVTGQLLGLDIGSILEVTNCFPFPVCFYERFLAFNCERSVDI</sequence>
<organism evidence="2 3">
    <name type="scientific">Ceratodon purpureus</name>
    <name type="common">Fire moss</name>
    <name type="synonym">Dicranum purpureum</name>
    <dbReference type="NCBI Taxonomy" id="3225"/>
    <lineage>
        <taxon>Eukaryota</taxon>
        <taxon>Viridiplantae</taxon>
        <taxon>Streptophyta</taxon>
        <taxon>Embryophyta</taxon>
        <taxon>Bryophyta</taxon>
        <taxon>Bryophytina</taxon>
        <taxon>Bryopsida</taxon>
        <taxon>Dicranidae</taxon>
        <taxon>Pseudoditrichales</taxon>
        <taxon>Ditrichaceae</taxon>
        <taxon>Ceratodon</taxon>
    </lineage>
</organism>
<gene>
    <name evidence="2" type="ORF">KC19_VG300300</name>
</gene>
<dbReference type="Gene3D" id="3.40.140.10">
    <property type="entry name" value="Cytidine Deaminase, domain 2"/>
    <property type="match status" value="1"/>
</dbReference>